<evidence type="ECO:0000313" key="1">
    <source>
        <dbReference type="EMBL" id="OGD62004.1"/>
    </source>
</evidence>
<proteinExistence type="predicted"/>
<dbReference type="AlphaFoldDB" id="A0A1F5E3Z8"/>
<reference evidence="1 2" key="1">
    <citation type="journal article" date="2016" name="Nat. Commun.">
        <title>Thousands of microbial genomes shed light on interconnected biogeochemical processes in an aquifer system.</title>
        <authorList>
            <person name="Anantharaman K."/>
            <person name="Brown C.T."/>
            <person name="Hug L.A."/>
            <person name="Sharon I."/>
            <person name="Castelle C.J."/>
            <person name="Probst A.J."/>
            <person name="Thomas B.C."/>
            <person name="Singh A."/>
            <person name="Wilkins M.J."/>
            <person name="Karaoz U."/>
            <person name="Brodie E.L."/>
            <person name="Williams K.H."/>
            <person name="Hubbard S.S."/>
            <person name="Banfield J.F."/>
        </authorList>
    </citation>
    <scope>NUCLEOTIDE SEQUENCE [LARGE SCALE GENOMIC DNA]</scope>
</reference>
<protein>
    <submittedName>
        <fullName evidence="1">Uncharacterized protein</fullName>
    </submittedName>
</protein>
<organism evidence="1 2">
    <name type="scientific">Candidatus Berkelbacteria bacterium RIFOXYA2_FULL_43_10</name>
    <dbReference type="NCBI Taxonomy" id="1797472"/>
    <lineage>
        <taxon>Bacteria</taxon>
        <taxon>Candidatus Berkelbacteria</taxon>
    </lineage>
</organism>
<evidence type="ECO:0000313" key="2">
    <source>
        <dbReference type="Proteomes" id="UP000178583"/>
    </source>
</evidence>
<name>A0A1F5E3Z8_9BACT</name>
<accession>A0A1F5E3Z8</accession>
<gene>
    <name evidence="1" type="ORF">A2215_04555</name>
</gene>
<sequence>MVCEICGVDAVSAILPIHQPNGSLITLGCLDCARTQGVWCDRHNSPHIDLGDGHGCLRCIEVETQSTAGTDYLVRLKAELPVESYEELIEWVQTSGAVSGSDRETALRRFVITRAHAHGITVEEVIERVVGEQSADFLFPNPYL</sequence>
<dbReference type="STRING" id="1797472.A2215_04555"/>
<comment type="caution">
    <text evidence="1">The sequence shown here is derived from an EMBL/GenBank/DDBJ whole genome shotgun (WGS) entry which is preliminary data.</text>
</comment>
<dbReference type="EMBL" id="MEZY01000056">
    <property type="protein sequence ID" value="OGD62004.1"/>
    <property type="molecule type" value="Genomic_DNA"/>
</dbReference>
<dbReference type="Proteomes" id="UP000178583">
    <property type="component" value="Unassembled WGS sequence"/>
</dbReference>